<dbReference type="RefSeq" id="WP_144072365.1">
    <property type="nucleotide sequence ID" value="NZ_CP076128.1"/>
</dbReference>
<dbReference type="Pfam" id="PF19268">
    <property type="entry name" value="CIS_TMP"/>
    <property type="match status" value="1"/>
</dbReference>
<name>A0ABX8GXW5_9BACT</name>
<proteinExistence type="predicted"/>
<dbReference type="EMBL" id="CP076128">
    <property type="protein sequence ID" value="QWG08446.1"/>
    <property type="molecule type" value="Genomic_DNA"/>
</dbReference>
<sequence>MEEVLSLNIDYNSSSAVDELLIKQDLSSFIENQLTEVIAGEIELYKNKALIIECIDIEVDANSVFEYKEKTLEVVKNAIHQRLHQLSIDQEGSSTIKELTEKDIKEEPLSIKNKDEVERLFYFSFYGITVWFEKEKWLKKIQNTPSLLIKLVDFYKRRNINFIHFYKFIQRHQLETFLFQLIASESIVYSLIKNSTFTKPQFETIFSKYYTDESIEVSILEIMLANARSFDRKSIHQTFTKLLAVNTTWSNESISLIIDYYKVLREDGGDTLNYADTILEYISLYPINKVNISISDQLYFKIKENLSIDDLLKHFLITEDKVIQLLSLLYLKVSTKEFNTLINNSKDKFISVFSFILGTKVHNTTTLLLLNACLREYNNKKNVSKGLVSLMVEEFKKQIIIRFDSLMNQFIHSPKSVDIQEWIELKLNYEFINDRSFSRLFIDKKSPEKIVYFSILLRYNYDIGVEKILDKTTIGLLKNSTSTTSKTTLRLLKECIKVFNSNKITPQALASSMKEEFKKQLVKRFIYLKALFISNPKNVPFQEWVDLKINYEIIEKGSFQELITKHLNADEALFFILYLTVSYDAKVEDLIGQAKGENHLEGLSKSETRGVYLASNLLKMPIAEVINRLSTYQKNNLIHLGIKDIIKEDINLFVEKTNRLWHSFIAAPLQIKARENNILEIVYSGVLYVFNFRYESNQVEFLVALNAFISHKTIGRLEKELKSISEKQGNDFSAEIKALTDRITISLIHDIIKRSTGKVELLGASLTIEIVAKDLVIRNVKLKEVSYFNLTANEKECYLLIKKLIYLENENVDVKVIIKELHQLVGAFSSSNIKSIETLLRWVYPTTDSITIDKLFATNNFNLTIADSEITILYKDYKVKIINKKNGYFIQLDVFNELKIIEQIIDAFTVYKIVVDFNHLIKHLKKINSIADKVDLLLPNTLIKQEEYEIEFLVDLVINNLSNSITAAQFEILLQYFNTKSLKELAYLNKYSIRQKNILFSYLNLRYTKSISETIEKLEIEINDEFSKHFSITLISKYIKSIQNILFFKAKNEIKISRIKDAIITILPNINFSYNRIFTITCELLKLNYTRQETITLTSLTKDVEKTIKKCAIKIPNAGLVIIAPYIQLFFNRQGLLKENNKAFKNEKSLLKGVALLLYIAHKNVLVEEESQLILPKILCGLKLEETISIDFNLTDDEKESADFLLSTVIEHWSSLKQMEPDSLRVMFFIREGLLTLNDDWTLEVEKGTYDIFVKMLPWSIKMTMLPWMDNKLNCKWGK</sequence>
<accession>A0ABX8GXW5</accession>
<organism evidence="1 2">
    <name type="scientific">Flammeovirga kamogawensis</name>
    <dbReference type="NCBI Taxonomy" id="373891"/>
    <lineage>
        <taxon>Bacteria</taxon>
        <taxon>Pseudomonadati</taxon>
        <taxon>Bacteroidota</taxon>
        <taxon>Cytophagia</taxon>
        <taxon>Cytophagales</taxon>
        <taxon>Flammeovirgaceae</taxon>
        <taxon>Flammeovirga</taxon>
    </lineage>
</organism>
<protein>
    <submittedName>
        <fullName evidence="1">Uncharacterized protein</fullName>
    </submittedName>
</protein>
<reference evidence="1 2" key="1">
    <citation type="submission" date="2021-05" db="EMBL/GenBank/DDBJ databases">
        <title>Comparative genomic studies on the polysaccharide-degrading batcterial strains of the Flammeovirga genus.</title>
        <authorList>
            <person name="Zewei F."/>
            <person name="Zheng Z."/>
            <person name="Yu L."/>
            <person name="Ruyue G."/>
            <person name="Yanhong M."/>
            <person name="Yuanyuan C."/>
            <person name="Jingyan G."/>
            <person name="Wenjun H."/>
        </authorList>
    </citation>
    <scope>NUCLEOTIDE SEQUENCE [LARGE SCALE GENOMIC DNA]</scope>
    <source>
        <strain evidence="1 2">YS10</strain>
    </source>
</reference>
<evidence type="ECO:0000313" key="1">
    <source>
        <dbReference type="EMBL" id="QWG08446.1"/>
    </source>
</evidence>
<dbReference type="Proteomes" id="UP000682802">
    <property type="component" value="Chromosome 1"/>
</dbReference>
<evidence type="ECO:0000313" key="2">
    <source>
        <dbReference type="Proteomes" id="UP000682802"/>
    </source>
</evidence>
<keyword evidence="2" id="KW-1185">Reference proteome</keyword>
<gene>
    <name evidence="1" type="ORF">KM029_05785</name>
</gene>
<dbReference type="InterPro" id="IPR045538">
    <property type="entry name" value="CIS_TMP"/>
</dbReference>